<dbReference type="InterPro" id="IPR006671">
    <property type="entry name" value="Cyclin_N"/>
</dbReference>
<dbReference type="Pfam" id="PF02984">
    <property type="entry name" value="Cyclin_C"/>
    <property type="match status" value="1"/>
</dbReference>
<evidence type="ECO:0000256" key="4">
    <source>
        <dbReference type="ARBA" id="ARBA00023306"/>
    </source>
</evidence>
<feature type="non-terminal residue" evidence="9">
    <location>
        <position position="1"/>
    </location>
</feature>
<dbReference type="PANTHER" id="PTHR10177">
    <property type="entry name" value="CYCLINS"/>
    <property type="match status" value="1"/>
</dbReference>
<dbReference type="InterPro" id="IPR039361">
    <property type="entry name" value="Cyclin"/>
</dbReference>
<dbReference type="SMART" id="SM01332">
    <property type="entry name" value="Cyclin_C"/>
    <property type="match status" value="1"/>
</dbReference>
<keyword evidence="2" id="KW-0132">Cell division</keyword>
<evidence type="ECO:0000259" key="7">
    <source>
        <dbReference type="SMART" id="SM00385"/>
    </source>
</evidence>
<gene>
    <name evidence="9" type="ORF">EJB05_48677</name>
</gene>
<dbReference type="FunFam" id="1.10.472.10:FF:000040">
    <property type="entry name" value="D6-type cyclin"/>
    <property type="match status" value="1"/>
</dbReference>
<evidence type="ECO:0000256" key="2">
    <source>
        <dbReference type="ARBA" id="ARBA00022618"/>
    </source>
</evidence>
<dbReference type="CDD" id="cd20543">
    <property type="entry name" value="CYCLIN_AtCycD-like_rpt1"/>
    <property type="match status" value="1"/>
</dbReference>
<dbReference type="InterPro" id="IPR004367">
    <property type="entry name" value="Cyclin_C-dom"/>
</dbReference>
<comment type="caution">
    <text evidence="9">The sequence shown here is derived from an EMBL/GenBank/DDBJ whole genome shotgun (WGS) entry which is preliminary data.</text>
</comment>
<dbReference type="SUPFAM" id="SSF47954">
    <property type="entry name" value="Cyclin-like"/>
    <property type="match status" value="2"/>
</dbReference>
<dbReference type="AlphaFoldDB" id="A0A5J9T4V6"/>
<evidence type="ECO:0000256" key="6">
    <source>
        <dbReference type="SAM" id="MobiDB-lite"/>
    </source>
</evidence>
<sequence length="357" mass="38705">MAPSCYDVAASMLLCAEDNSSILWLEEEEEEAAVEAVGTKRGRSPSWEDDFGADLFPPQSEECVAGLVERERAHMPRSDYGERLRGGDGDGVDFCVRREAVHWIWKVHAYYSFGPLTACLAVNYLDRFLSQYELPEDKAWTTQLLSVACLSLAAKMEETAVPQSLDLQVGDARYVFEAKTIQRMELLVLRTLNWRMQAVTPFSYMDYFLRKFNGGNAAPRSWLFQSAELILCAARGTGCIEFRPSEIAAAVAATVVGDVDAAGDIVKACVHVDKDRVSRCQGAIQSMASSINTVPPKPAGGGRSSSPAPQSPVGVLDIGCLSYKSDDDAAAAAVTVASHGLACAASSVTSKRRKISR</sequence>
<keyword evidence="3 5" id="KW-0195">Cyclin</keyword>
<accession>A0A5J9T4V6</accession>
<feature type="domain" description="Cyclin C-terminal" evidence="8">
    <location>
        <begin position="199"/>
        <end position="309"/>
    </location>
</feature>
<feature type="domain" description="Cyclin-like" evidence="7">
    <location>
        <begin position="102"/>
        <end position="190"/>
    </location>
</feature>
<dbReference type="EMBL" id="RWGY01000051">
    <property type="protein sequence ID" value="TVU05511.1"/>
    <property type="molecule type" value="Genomic_DNA"/>
</dbReference>
<comment type="similarity">
    <text evidence="1">Belongs to the cyclin family. Cyclin D subfamily.</text>
</comment>
<name>A0A5J9T4V6_9POAL</name>
<proteinExistence type="inferred from homology"/>
<dbReference type="FunFam" id="1.10.472.10:FF:000034">
    <property type="entry name" value="D2/4-type cyclin"/>
    <property type="match status" value="1"/>
</dbReference>
<dbReference type="InterPro" id="IPR013763">
    <property type="entry name" value="Cyclin-like_dom"/>
</dbReference>
<evidence type="ECO:0000259" key="8">
    <source>
        <dbReference type="SMART" id="SM01332"/>
    </source>
</evidence>
<dbReference type="InterPro" id="IPR036915">
    <property type="entry name" value="Cyclin-like_sf"/>
</dbReference>
<organism evidence="9 10">
    <name type="scientific">Eragrostis curvula</name>
    <name type="common">weeping love grass</name>
    <dbReference type="NCBI Taxonomy" id="38414"/>
    <lineage>
        <taxon>Eukaryota</taxon>
        <taxon>Viridiplantae</taxon>
        <taxon>Streptophyta</taxon>
        <taxon>Embryophyta</taxon>
        <taxon>Tracheophyta</taxon>
        <taxon>Spermatophyta</taxon>
        <taxon>Magnoliopsida</taxon>
        <taxon>Liliopsida</taxon>
        <taxon>Poales</taxon>
        <taxon>Poaceae</taxon>
        <taxon>PACMAD clade</taxon>
        <taxon>Chloridoideae</taxon>
        <taxon>Eragrostideae</taxon>
        <taxon>Eragrostidinae</taxon>
        <taxon>Eragrostis</taxon>
    </lineage>
</organism>
<dbReference type="InterPro" id="IPR048258">
    <property type="entry name" value="Cyclins_cyclin-box"/>
</dbReference>
<dbReference type="Gramene" id="TVU05511">
    <property type="protein sequence ID" value="TVU05511"/>
    <property type="gene ID" value="EJB05_48677"/>
</dbReference>
<dbReference type="Proteomes" id="UP000324897">
    <property type="component" value="Unassembled WGS sequence"/>
</dbReference>
<evidence type="ECO:0000256" key="5">
    <source>
        <dbReference type="RuleBase" id="RU000383"/>
    </source>
</evidence>
<reference evidence="9 10" key="1">
    <citation type="journal article" date="2019" name="Sci. Rep.">
        <title>A high-quality genome of Eragrostis curvula grass provides insights into Poaceae evolution and supports new strategies to enhance forage quality.</title>
        <authorList>
            <person name="Carballo J."/>
            <person name="Santos B.A.C.M."/>
            <person name="Zappacosta D."/>
            <person name="Garbus I."/>
            <person name="Selva J.P."/>
            <person name="Gallo C.A."/>
            <person name="Diaz A."/>
            <person name="Albertini E."/>
            <person name="Caccamo M."/>
            <person name="Echenique V."/>
        </authorList>
    </citation>
    <scope>NUCLEOTIDE SEQUENCE [LARGE SCALE GENOMIC DNA]</scope>
    <source>
        <strain evidence="10">cv. Victoria</strain>
        <tissue evidence="9">Leaf</tissue>
    </source>
</reference>
<dbReference type="SMART" id="SM00385">
    <property type="entry name" value="CYCLIN"/>
    <property type="match status" value="1"/>
</dbReference>
<dbReference type="PROSITE" id="PS00292">
    <property type="entry name" value="CYCLINS"/>
    <property type="match status" value="1"/>
</dbReference>
<evidence type="ECO:0000256" key="1">
    <source>
        <dbReference type="ARBA" id="ARBA00009065"/>
    </source>
</evidence>
<dbReference type="OrthoDB" id="5590282at2759"/>
<keyword evidence="10" id="KW-1185">Reference proteome</keyword>
<dbReference type="Pfam" id="PF00134">
    <property type="entry name" value="Cyclin_N"/>
    <property type="match status" value="1"/>
</dbReference>
<feature type="region of interest" description="Disordered" evidence="6">
    <location>
        <begin position="291"/>
        <end position="311"/>
    </location>
</feature>
<protein>
    <submittedName>
        <fullName evidence="9">Uncharacterized protein</fullName>
    </submittedName>
</protein>
<evidence type="ECO:0000313" key="9">
    <source>
        <dbReference type="EMBL" id="TVU05511.1"/>
    </source>
</evidence>
<evidence type="ECO:0000256" key="3">
    <source>
        <dbReference type="ARBA" id="ARBA00023127"/>
    </source>
</evidence>
<dbReference type="Gene3D" id="1.10.472.10">
    <property type="entry name" value="Cyclin-like"/>
    <property type="match status" value="2"/>
</dbReference>
<keyword evidence="4" id="KW-0131">Cell cycle</keyword>
<dbReference type="GO" id="GO:0051301">
    <property type="term" value="P:cell division"/>
    <property type="evidence" value="ECO:0007669"/>
    <property type="project" value="UniProtKB-KW"/>
</dbReference>
<evidence type="ECO:0000313" key="10">
    <source>
        <dbReference type="Proteomes" id="UP000324897"/>
    </source>
</evidence>